<sequence length="162" mass="18417">MVILSLWSTQLIGQNISAAQEEELLNPNLEENQGVNLIQFGNQNTAQIIQFQDFEAQLSLYQQGQSNYSRVIQMGSGRLNVAQQGRTNHIESYVLGEDMDIDLNQTGQDNAIKQLSIGNNSNYQFMQYGIDNTIEHFNFGKDDASMQIFQRGNDMNLFIYSH</sequence>
<dbReference type="AlphaFoldDB" id="A0A1W2GK32"/>
<dbReference type="EMBL" id="FWYF01000003">
    <property type="protein sequence ID" value="SMD36842.1"/>
    <property type="molecule type" value="Genomic_DNA"/>
</dbReference>
<proteinExistence type="predicted"/>
<keyword evidence="2" id="KW-1185">Reference proteome</keyword>
<accession>A0A1W2GK32</accession>
<reference evidence="1 2" key="1">
    <citation type="submission" date="2017-04" db="EMBL/GenBank/DDBJ databases">
        <authorList>
            <person name="Afonso C.L."/>
            <person name="Miller P.J."/>
            <person name="Scott M.A."/>
            <person name="Spackman E."/>
            <person name="Goraichik I."/>
            <person name="Dimitrov K.M."/>
            <person name="Suarez D.L."/>
            <person name="Swayne D.E."/>
        </authorList>
    </citation>
    <scope>NUCLEOTIDE SEQUENCE [LARGE SCALE GENOMIC DNA]</scope>
    <source>
        <strain evidence="1 2">DSM 26133</strain>
    </source>
</reference>
<evidence type="ECO:0000313" key="2">
    <source>
        <dbReference type="Proteomes" id="UP000192472"/>
    </source>
</evidence>
<organism evidence="1 2">
    <name type="scientific">Reichenbachiella faecimaris</name>
    <dbReference type="NCBI Taxonomy" id="692418"/>
    <lineage>
        <taxon>Bacteria</taxon>
        <taxon>Pseudomonadati</taxon>
        <taxon>Bacteroidota</taxon>
        <taxon>Cytophagia</taxon>
        <taxon>Cytophagales</taxon>
        <taxon>Reichenbachiellaceae</taxon>
        <taxon>Reichenbachiella</taxon>
    </lineage>
</organism>
<dbReference type="Proteomes" id="UP000192472">
    <property type="component" value="Unassembled WGS sequence"/>
</dbReference>
<dbReference type="STRING" id="692418.SAMN04488029_3098"/>
<name>A0A1W2GK32_REIFA</name>
<evidence type="ECO:0000313" key="1">
    <source>
        <dbReference type="EMBL" id="SMD36842.1"/>
    </source>
</evidence>
<evidence type="ECO:0008006" key="3">
    <source>
        <dbReference type="Google" id="ProtNLM"/>
    </source>
</evidence>
<protein>
    <recommendedName>
        <fullName evidence="3">Curlin associated repeat-containing protein</fullName>
    </recommendedName>
</protein>
<gene>
    <name evidence="1" type="ORF">SAMN04488029_3098</name>
</gene>